<dbReference type="AlphaFoldDB" id="A0A8S3KGX4"/>
<evidence type="ECO:0000313" key="3">
    <source>
        <dbReference type="Proteomes" id="UP000681720"/>
    </source>
</evidence>
<dbReference type="EMBL" id="CAJOBJ010380239">
    <property type="protein sequence ID" value="CAF5227164.1"/>
    <property type="molecule type" value="Genomic_DNA"/>
</dbReference>
<evidence type="ECO:0000313" key="2">
    <source>
        <dbReference type="EMBL" id="CAF5227164.1"/>
    </source>
</evidence>
<proteinExistence type="predicted"/>
<keyword evidence="1" id="KW-0175">Coiled coil</keyword>
<evidence type="ECO:0000256" key="1">
    <source>
        <dbReference type="SAM" id="Coils"/>
    </source>
</evidence>
<feature type="coiled-coil region" evidence="1">
    <location>
        <begin position="13"/>
        <end position="110"/>
    </location>
</feature>
<gene>
    <name evidence="2" type="ORF">GIL414_LOCUS87503</name>
</gene>
<protein>
    <submittedName>
        <fullName evidence="2">Uncharacterized protein</fullName>
    </submittedName>
</protein>
<sequence>QLQSQLSSCITTIAQYKDDLARSDNRYRQLNDNRQLLSSQIELKQKQKDLTELEEKTHGLKLDSLIREEKQLRSTQDTLFKEKHTASARLATLEQQLIELGQELEQEHLKNANERYLKHFVQQTIEE</sequence>
<accession>A0A8S3KGX4</accession>
<comment type="caution">
    <text evidence="2">The sequence shown here is derived from an EMBL/GenBank/DDBJ whole genome shotgun (WGS) entry which is preliminary data.</text>
</comment>
<name>A0A8S3KGX4_9BILA</name>
<dbReference type="Proteomes" id="UP000681720">
    <property type="component" value="Unassembled WGS sequence"/>
</dbReference>
<organism evidence="2 3">
    <name type="scientific">Rotaria magnacalcarata</name>
    <dbReference type="NCBI Taxonomy" id="392030"/>
    <lineage>
        <taxon>Eukaryota</taxon>
        <taxon>Metazoa</taxon>
        <taxon>Spiralia</taxon>
        <taxon>Gnathifera</taxon>
        <taxon>Rotifera</taxon>
        <taxon>Eurotatoria</taxon>
        <taxon>Bdelloidea</taxon>
        <taxon>Philodinida</taxon>
        <taxon>Philodinidae</taxon>
        <taxon>Rotaria</taxon>
    </lineage>
</organism>
<reference evidence="2" key="1">
    <citation type="submission" date="2021-02" db="EMBL/GenBank/DDBJ databases">
        <authorList>
            <person name="Nowell W R."/>
        </authorList>
    </citation>
    <scope>NUCLEOTIDE SEQUENCE</scope>
</reference>
<feature type="non-terminal residue" evidence="2">
    <location>
        <position position="127"/>
    </location>
</feature>
<feature type="non-terminal residue" evidence="2">
    <location>
        <position position="1"/>
    </location>
</feature>